<organism evidence="1 2">
    <name type="scientific">Schistosoma margrebowiei</name>
    <dbReference type="NCBI Taxonomy" id="48269"/>
    <lineage>
        <taxon>Eukaryota</taxon>
        <taxon>Metazoa</taxon>
        <taxon>Spiralia</taxon>
        <taxon>Lophotrochozoa</taxon>
        <taxon>Platyhelminthes</taxon>
        <taxon>Trematoda</taxon>
        <taxon>Digenea</taxon>
        <taxon>Strigeidida</taxon>
        <taxon>Schistosomatoidea</taxon>
        <taxon>Schistosomatidae</taxon>
        <taxon>Schistosoma</taxon>
    </lineage>
</organism>
<reference evidence="1 2" key="1">
    <citation type="submission" date="2018-11" db="EMBL/GenBank/DDBJ databases">
        <authorList>
            <consortium name="Pathogen Informatics"/>
        </authorList>
    </citation>
    <scope>NUCLEOTIDE SEQUENCE [LARGE SCALE GENOMIC DNA]</scope>
    <source>
        <strain evidence="1 2">Zambia</strain>
    </source>
</reference>
<name>A0A183LNL1_9TREM</name>
<dbReference type="AlphaFoldDB" id="A0A183LNL1"/>
<gene>
    <name evidence="1" type="ORF">SMRZ_LOCUS5386</name>
</gene>
<dbReference type="EMBL" id="UZAI01001853">
    <property type="protein sequence ID" value="VDO65885.1"/>
    <property type="molecule type" value="Genomic_DNA"/>
</dbReference>
<proteinExistence type="predicted"/>
<evidence type="ECO:0000313" key="1">
    <source>
        <dbReference type="EMBL" id="VDO65885.1"/>
    </source>
</evidence>
<sequence length="77" mass="8867">MWETDKTRQIATELGKDNLTVLEISETHWIQAGQQRLNTGEMLLYSGHEEENAPHTQEVAIMLSKVARNAFVGWIYH</sequence>
<protein>
    <submittedName>
        <fullName evidence="1">Uncharacterized protein</fullName>
    </submittedName>
</protein>
<dbReference type="Proteomes" id="UP000277204">
    <property type="component" value="Unassembled WGS sequence"/>
</dbReference>
<keyword evidence="2" id="KW-1185">Reference proteome</keyword>
<evidence type="ECO:0000313" key="2">
    <source>
        <dbReference type="Proteomes" id="UP000277204"/>
    </source>
</evidence>
<accession>A0A183LNL1</accession>